<dbReference type="Pfam" id="PF01546">
    <property type="entry name" value="Peptidase_M20"/>
    <property type="match status" value="1"/>
</dbReference>
<evidence type="ECO:0000256" key="6">
    <source>
        <dbReference type="ARBA" id="ARBA00023211"/>
    </source>
</evidence>
<comment type="similarity">
    <text evidence="2">Belongs to the peptidase M20 family.</text>
</comment>
<evidence type="ECO:0000256" key="2">
    <source>
        <dbReference type="ARBA" id="ARBA00006153"/>
    </source>
</evidence>
<dbReference type="AlphaFoldDB" id="A0A0A2UY68"/>
<dbReference type="InterPro" id="IPR010158">
    <property type="entry name" value="Amidase_Cbmase"/>
</dbReference>
<comment type="caution">
    <text evidence="10">The sequence shown here is derived from an EMBL/GenBank/DDBJ whole genome shotgun (WGS) entry which is preliminary data.</text>
</comment>
<dbReference type="Pfam" id="PF07687">
    <property type="entry name" value="M20_dimer"/>
    <property type="match status" value="1"/>
</dbReference>
<dbReference type="PIRSF" id="PIRSF001235">
    <property type="entry name" value="Amidase_carbamoylase"/>
    <property type="match status" value="1"/>
</dbReference>
<dbReference type="SUPFAM" id="SSF55031">
    <property type="entry name" value="Bacterial exopeptidase dimerisation domain"/>
    <property type="match status" value="1"/>
</dbReference>
<feature type="binding site" evidence="7">
    <location>
        <position position="88"/>
    </location>
    <ligand>
        <name>Zn(2+)</name>
        <dbReference type="ChEBI" id="CHEBI:29105"/>
        <label>1</label>
    </ligand>
</feature>
<evidence type="ECO:0000256" key="4">
    <source>
        <dbReference type="ARBA" id="ARBA00022723"/>
    </source>
</evidence>
<accession>A0A0A2UY68</accession>
<dbReference type="GO" id="GO:0046872">
    <property type="term" value="F:metal ion binding"/>
    <property type="evidence" value="ECO:0007669"/>
    <property type="project" value="UniProtKB-KW"/>
</dbReference>
<dbReference type="NCBIfam" id="TIGR01879">
    <property type="entry name" value="hydantase"/>
    <property type="match status" value="1"/>
</dbReference>
<dbReference type="Gene3D" id="3.40.630.10">
    <property type="entry name" value="Zn peptidases"/>
    <property type="match status" value="1"/>
</dbReference>
<keyword evidence="5 10" id="KW-0378">Hydrolase</keyword>
<dbReference type="SUPFAM" id="SSF53187">
    <property type="entry name" value="Zn-dependent exopeptidases"/>
    <property type="match status" value="1"/>
</dbReference>
<evidence type="ECO:0000256" key="5">
    <source>
        <dbReference type="ARBA" id="ARBA00022801"/>
    </source>
</evidence>
<feature type="binding site" evidence="8">
    <location>
        <position position="290"/>
    </location>
    <ligand>
        <name>allantoate</name>
        <dbReference type="ChEBI" id="CHEBI:17536"/>
    </ligand>
</feature>
<sequence>MQDWLSDTLKKLNTTSDMNQPNGFSRLSYSPEEAKAHEAFRSVATELGLTVEQDEAGNQWATWVVGKDAPTIAVGSHLDTVHGGGGYDGVAGVLTGLAAVKQLKDQGVAPNKNIAVICFASEESARFGVSTIGSKAVSGLLDKADLAAVPDQDGHTVKEVCESFGLNWETIDQAEKPASFLESFLELHIEQGTQVEDHNADIGIVEGVACPIRLKITAQGMANHTGTTPMHKRQDALAAVAPLITFVEEEALKRNDTLEKQLVATVSTLHVQPNAMNVIPGEVQVGIDIRSVDDTAKRTLAEDIREYCKQIEAKRKVNFHIEVAVDNDSVTLDGSMQHQLHSICQSLDYKVLSMDSGAGHDVMNMALRWPSALLFIPCKEGISHHPAEYATMADLEKGSHIIAEYLKVETGDECENQDRSHRAIGLS</sequence>
<evidence type="ECO:0000256" key="3">
    <source>
        <dbReference type="ARBA" id="ARBA00011738"/>
    </source>
</evidence>
<comment type="cofactor">
    <cofactor evidence="7">
        <name>Zn(2+)</name>
        <dbReference type="ChEBI" id="CHEBI:29105"/>
    </cofactor>
    <text evidence="7">Binds 2 Zn(2+) ions per subunit.</text>
</comment>
<feature type="binding site" evidence="7">
    <location>
        <position position="384"/>
    </location>
    <ligand>
        <name>Zn(2+)</name>
        <dbReference type="ChEBI" id="CHEBI:29105"/>
        <label>2</label>
    </ligand>
</feature>
<dbReference type="Proteomes" id="UP000030153">
    <property type="component" value="Unassembled WGS sequence"/>
</dbReference>
<dbReference type="CDD" id="cd03884">
    <property type="entry name" value="M20_bAS"/>
    <property type="match status" value="1"/>
</dbReference>
<feature type="binding site" evidence="7">
    <location>
        <position position="77"/>
    </location>
    <ligand>
        <name>Zn(2+)</name>
        <dbReference type="ChEBI" id="CHEBI:29105"/>
        <label>1</label>
    </ligand>
</feature>
<evidence type="ECO:0000259" key="9">
    <source>
        <dbReference type="Pfam" id="PF07687"/>
    </source>
</evidence>
<dbReference type="eggNOG" id="COG0624">
    <property type="taxonomic scope" value="Bacteria"/>
</dbReference>
<feature type="binding site" evidence="8">
    <location>
        <position position="213"/>
    </location>
    <ligand>
        <name>allantoate</name>
        <dbReference type="ChEBI" id="CHEBI:17536"/>
    </ligand>
</feature>
<keyword evidence="7" id="KW-0862">Zinc</keyword>
<evidence type="ECO:0000313" key="11">
    <source>
        <dbReference type="Proteomes" id="UP000030153"/>
    </source>
</evidence>
<dbReference type="InterPro" id="IPR011650">
    <property type="entry name" value="Peptidase_M20_dimer"/>
</dbReference>
<evidence type="ECO:0000256" key="8">
    <source>
        <dbReference type="PIRSR" id="PIRSR001235-2"/>
    </source>
</evidence>
<gene>
    <name evidence="10" type="ORF">N780_19870</name>
</gene>
<dbReference type="EMBL" id="AVBG01000006">
    <property type="protein sequence ID" value="KGP91466.1"/>
    <property type="molecule type" value="Genomic_DNA"/>
</dbReference>
<dbReference type="OrthoDB" id="9808195at2"/>
<proteinExistence type="inferred from homology"/>
<protein>
    <submittedName>
        <fullName evidence="10">Allantoate amidohydrolase</fullName>
    </submittedName>
</protein>
<comment type="cofactor">
    <cofactor evidence="1">
        <name>Mn(2+)</name>
        <dbReference type="ChEBI" id="CHEBI:29035"/>
    </cofactor>
</comment>
<feature type="binding site" evidence="7">
    <location>
        <position position="188"/>
    </location>
    <ligand>
        <name>Zn(2+)</name>
        <dbReference type="ChEBI" id="CHEBI:29105"/>
        <label>1</label>
    </ligand>
</feature>
<evidence type="ECO:0000256" key="7">
    <source>
        <dbReference type="PIRSR" id="PIRSR001235-1"/>
    </source>
</evidence>
<feature type="binding site" evidence="7">
    <location>
        <position position="88"/>
    </location>
    <ligand>
        <name>Zn(2+)</name>
        <dbReference type="ChEBI" id="CHEBI:29105"/>
        <label>2</label>
    </ligand>
</feature>
<keyword evidence="4 7" id="KW-0479">Metal-binding</keyword>
<dbReference type="GO" id="GO:0016813">
    <property type="term" value="F:hydrolase activity, acting on carbon-nitrogen (but not peptide) bonds, in linear amidines"/>
    <property type="evidence" value="ECO:0007669"/>
    <property type="project" value="InterPro"/>
</dbReference>
<comment type="subunit">
    <text evidence="3">Homodimer.</text>
</comment>
<name>A0A0A2UY68_9BACI</name>
<evidence type="ECO:0000313" key="10">
    <source>
        <dbReference type="EMBL" id="KGP91466.1"/>
    </source>
</evidence>
<dbReference type="InterPro" id="IPR002933">
    <property type="entry name" value="Peptidase_M20"/>
</dbReference>
<feature type="domain" description="Peptidase M20 dimerisation" evidence="9">
    <location>
        <begin position="213"/>
        <end position="313"/>
    </location>
</feature>
<dbReference type="InterPro" id="IPR036264">
    <property type="entry name" value="Bact_exopeptidase_dim_dom"/>
</dbReference>
<dbReference type="PANTHER" id="PTHR32494:SF19">
    <property type="entry name" value="ALLANTOATE DEIMINASE-RELATED"/>
    <property type="match status" value="1"/>
</dbReference>
<dbReference type="STRING" id="1385513.N780_19870"/>
<dbReference type="Gene3D" id="3.30.70.360">
    <property type="match status" value="1"/>
</dbReference>
<reference evidence="10 11" key="1">
    <citation type="submission" date="2013-08" db="EMBL/GenBank/DDBJ databases">
        <title>Genome of Pontibacillus chungwhensis.</title>
        <authorList>
            <person name="Wang Q."/>
            <person name="Wang G."/>
        </authorList>
    </citation>
    <scope>NUCLEOTIDE SEQUENCE [LARGE SCALE GENOMIC DNA]</scope>
    <source>
        <strain evidence="10 11">BH030062</strain>
    </source>
</reference>
<dbReference type="PANTHER" id="PTHR32494">
    <property type="entry name" value="ALLANTOATE DEIMINASE-RELATED"/>
    <property type="match status" value="1"/>
</dbReference>
<organism evidence="10 11">
    <name type="scientific">Pontibacillus chungwhensis BH030062</name>
    <dbReference type="NCBI Taxonomy" id="1385513"/>
    <lineage>
        <taxon>Bacteria</taxon>
        <taxon>Bacillati</taxon>
        <taxon>Bacillota</taxon>
        <taxon>Bacilli</taxon>
        <taxon>Bacillales</taxon>
        <taxon>Bacillaceae</taxon>
        <taxon>Pontibacillus</taxon>
    </lineage>
</organism>
<feature type="binding site" evidence="8">
    <location>
        <position position="277"/>
    </location>
    <ligand>
        <name>allantoate</name>
        <dbReference type="ChEBI" id="CHEBI:17536"/>
    </ligand>
</feature>
<evidence type="ECO:0000256" key="1">
    <source>
        <dbReference type="ARBA" id="ARBA00001936"/>
    </source>
</evidence>
<dbReference type="RefSeq" id="WP_052114994.1">
    <property type="nucleotide sequence ID" value="NZ_AVBG01000006.1"/>
</dbReference>
<feature type="binding site" evidence="7">
    <location>
        <position position="123"/>
    </location>
    <ligand>
        <name>Zn(2+)</name>
        <dbReference type="ChEBI" id="CHEBI:29105"/>
        <label>2</label>
    </ligand>
</feature>
<keyword evidence="6" id="KW-0464">Manganese</keyword>
<keyword evidence="11" id="KW-1185">Reference proteome</keyword>